<organism evidence="2 3">
    <name type="scientific">Ureaplasma diversum</name>
    <dbReference type="NCBI Taxonomy" id="42094"/>
    <lineage>
        <taxon>Bacteria</taxon>
        <taxon>Bacillati</taxon>
        <taxon>Mycoplasmatota</taxon>
        <taxon>Mycoplasmoidales</taxon>
        <taxon>Mycoplasmoidaceae</taxon>
        <taxon>Ureaplasma</taxon>
    </lineage>
</organism>
<protein>
    <recommendedName>
        <fullName evidence="4">Lipoprotein</fullName>
    </recommendedName>
</protein>
<gene>
    <name evidence="2" type="ORF">JM47_03350</name>
</gene>
<dbReference type="STRING" id="42094.JM47_03350"/>
<dbReference type="HOGENOM" id="CLU_293001_0_0_14"/>
<dbReference type="PROSITE" id="PS51257">
    <property type="entry name" value="PROKAR_LIPOPROTEIN"/>
    <property type="match status" value="1"/>
</dbReference>
<feature type="chain" id="PRO_5002182275" description="Lipoprotein" evidence="1">
    <location>
        <begin position="32"/>
        <end position="1038"/>
    </location>
</feature>
<evidence type="ECO:0000256" key="1">
    <source>
        <dbReference type="SAM" id="SignalP"/>
    </source>
</evidence>
<keyword evidence="1" id="KW-0732">Signal</keyword>
<evidence type="ECO:0008006" key="4">
    <source>
        <dbReference type="Google" id="ProtNLM"/>
    </source>
</evidence>
<evidence type="ECO:0000313" key="2">
    <source>
        <dbReference type="EMBL" id="AJQ45566.1"/>
    </source>
</evidence>
<dbReference type="KEGG" id="ude:JM47_03350"/>
<dbReference type="AlphaFoldDB" id="A0A0C5RCC3"/>
<name>A0A0C5RCC3_9BACT</name>
<dbReference type="EMBL" id="CP009770">
    <property type="protein sequence ID" value="AJQ45566.1"/>
    <property type="molecule type" value="Genomic_DNA"/>
</dbReference>
<dbReference type="Proteomes" id="UP000032261">
    <property type="component" value="Chromosome"/>
</dbReference>
<dbReference type="PATRIC" id="fig|42094.4.peg.665"/>
<evidence type="ECO:0000313" key="3">
    <source>
        <dbReference type="Proteomes" id="UP000032261"/>
    </source>
</evidence>
<reference evidence="2 3" key="1">
    <citation type="journal article" date="2015" name="Genome Announc.">
        <title>Genome Sequence of Ureaplasma diversum Strain ATCC 49782.</title>
        <authorList>
            <person name="Marques L.M."/>
            <person name="Guimaraes A.M."/>
            <person name="Martins H.B."/>
            <person name="Rezende I.S."/>
            <person name="Barbosa M.S."/>
            <person name="Campos G.B."/>
            <person name="do Nascimento N.C."/>
            <person name="Dos Santos A.P."/>
            <person name="Amorim A.T."/>
            <person name="Santos V.M."/>
            <person name="Messick J.B."/>
            <person name="Timenetsky J."/>
        </authorList>
    </citation>
    <scope>NUCLEOTIDE SEQUENCE [LARGE SCALE GENOMIC DNA]</scope>
    <source>
        <strain evidence="2 3">ATCC 49782</strain>
    </source>
</reference>
<accession>A0A0C5RCC3</accession>
<feature type="signal peptide" evidence="1">
    <location>
        <begin position="1"/>
        <end position="31"/>
    </location>
</feature>
<dbReference type="RefSeq" id="WP_208894965.1">
    <property type="nucleotide sequence ID" value="NZ_CP009770.1"/>
</dbReference>
<sequence length="1038" mass="118471">MKLKNLNKKKLLISITSIGAISTIFAPLVFACTSAKDKNTANSSNKDSQSISQLFTIANPKSDIDLLKSMFNYNNNYQQNPQTASQYLSSKTNYEARVEDQRNKFYNNLFLSSASQYTNLNRSLSIEDIEFVEWINKLTPNTLKNDFIAFLASLYGPALVVNLEFDASFPTVEVYKKENDQKILINPNQPIFEPLTQEDINNGIDWQTKNKNKFVNINFWYAYTNKNDSSRLANDPFTLAPIGILTNTSQKFLVQIKDQPINLDLFVTNRLKEAADNTTRKQLKHTYRLKYSFNEFKVYTQTSVLKEENRQQEEDAYLHFSGDNNFIFLNKSYSLNNEITNASYRNDFYSLEPVLVDQLKLLSSEQIKKDVEQRFNYFNAIAKQATKASYAILNGIVNDLTIKELLTKNSEIIKQLVGSIIKNETIVEIVRLFTANNSLGAVVEAFKPLLEKTLDLVPSLDDSIKQTISSRILSIDFKDNLVAEIDQIRQLLNSVSIEAVQPYKALIDPLLNTIQTLEAQSKKGVVGQVGILDFIDALITLLFNFNESNTPNIEIALGSNKVKLYDLIQQIKTIFNLLVPHNNRANVDNDQLASSVGFEYKLSNIKIIDLISLNKDSKLDYKQGLTLLLDFLKTNNIVIPQTYLSLIEELLLNNKNWNKTNIKALINALIHPTIKSSNSELKMNSLLDFLEQGIEIKETKPLEVEYDPKTRMLNKLETEVVYSLKASITIDLKPLFDLLPEEAPKSLSVPSAAWNILKKEIPKEIILAENDSVTRISKIVQPQQLAPLIYNDIASDLANKGKHKLGYKLFVQHEVKPNMPLSVQAMLDRFKNNSTTTIIPKKYLSQVLGWLFYRSWKFTTPLNIFDSLDQNNKQVLKDNVDDKLVDYQDNVYKKDLSFSINKELLKTNPDLLNQILTKIKSVKKAEHKLETDELGREEKIYQIEDQFEIDLKTLVDAGLIKFGSKVDINNDLIASFIPISIGFNPNVKKDDQNPDSNLVEYELLIIKKGLVNLYFKKPLLDLSNPKKPVMREFVQLVI</sequence>
<proteinExistence type="predicted"/>